<keyword evidence="2" id="KW-1185">Reference proteome</keyword>
<sequence length="110" mass="12818">MKTCQFSHFHFTPGGKTRTETRNTVVVAGAYIIQCRPFSDVDMEIDYIRKMSRQWIKSWQNPFATANWRHLTLVRCHPFDAFEGDHEPLIQCMLKGMQEIIPSIQSLVDS</sequence>
<dbReference type="STRING" id="1095629.A0A0C9X206"/>
<proteinExistence type="predicted"/>
<name>A0A0C9X206_9AGAR</name>
<dbReference type="Proteomes" id="UP000054477">
    <property type="component" value="Unassembled WGS sequence"/>
</dbReference>
<organism evidence="1 2">
    <name type="scientific">Laccaria amethystina LaAM-08-1</name>
    <dbReference type="NCBI Taxonomy" id="1095629"/>
    <lineage>
        <taxon>Eukaryota</taxon>
        <taxon>Fungi</taxon>
        <taxon>Dikarya</taxon>
        <taxon>Basidiomycota</taxon>
        <taxon>Agaricomycotina</taxon>
        <taxon>Agaricomycetes</taxon>
        <taxon>Agaricomycetidae</taxon>
        <taxon>Agaricales</taxon>
        <taxon>Agaricineae</taxon>
        <taxon>Hydnangiaceae</taxon>
        <taxon>Laccaria</taxon>
    </lineage>
</organism>
<dbReference type="AlphaFoldDB" id="A0A0C9X206"/>
<reference evidence="1 2" key="1">
    <citation type="submission" date="2014-04" db="EMBL/GenBank/DDBJ databases">
        <authorList>
            <consortium name="DOE Joint Genome Institute"/>
            <person name="Kuo A."/>
            <person name="Kohler A."/>
            <person name="Nagy L.G."/>
            <person name="Floudas D."/>
            <person name="Copeland A."/>
            <person name="Barry K.W."/>
            <person name="Cichocki N."/>
            <person name="Veneault-Fourrey C."/>
            <person name="LaButti K."/>
            <person name="Lindquist E.A."/>
            <person name="Lipzen A."/>
            <person name="Lundell T."/>
            <person name="Morin E."/>
            <person name="Murat C."/>
            <person name="Sun H."/>
            <person name="Tunlid A."/>
            <person name="Henrissat B."/>
            <person name="Grigoriev I.V."/>
            <person name="Hibbett D.S."/>
            <person name="Martin F."/>
            <person name="Nordberg H.P."/>
            <person name="Cantor M.N."/>
            <person name="Hua S.X."/>
        </authorList>
    </citation>
    <scope>NUCLEOTIDE SEQUENCE [LARGE SCALE GENOMIC DNA]</scope>
    <source>
        <strain evidence="1 2">LaAM-08-1</strain>
    </source>
</reference>
<evidence type="ECO:0000313" key="1">
    <source>
        <dbReference type="EMBL" id="KIJ99090.1"/>
    </source>
</evidence>
<protein>
    <submittedName>
        <fullName evidence="1">Uncharacterized protein</fullName>
    </submittedName>
</protein>
<accession>A0A0C9X206</accession>
<gene>
    <name evidence="1" type="ORF">K443DRAFT_133199</name>
</gene>
<dbReference type="EMBL" id="KN838654">
    <property type="protein sequence ID" value="KIJ99090.1"/>
    <property type="molecule type" value="Genomic_DNA"/>
</dbReference>
<dbReference type="HOGENOM" id="CLU_126117_0_0_1"/>
<dbReference type="OrthoDB" id="439046at2759"/>
<evidence type="ECO:0000313" key="2">
    <source>
        <dbReference type="Proteomes" id="UP000054477"/>
    </source>
</evidence>
<reference evidence="2" key="2">
    <citation type="submission" date="2015-01" db="EMBL/GenBank/DDBJ databases">
        <title>Evolutionary Origins and Diversification of the Mycorrhizal Mutualists.</title>
        <authorList>
            <consortium name="DOE Joint Genome Institute"/>
            <consortium name="Mycorrhizal Genomics Consortium"/>
            <person name="Kohler A."/>
            <person name="Kuo A."/>
            <person name="Nagy L.G."/>
            <person name="Floudas D."/>
            <person name="Copeland A."/>
            <person name="Barry K.W."/>
            <person name="Cichocki N."/>
            <person name="Veneault-Fourrey C."/>
            <person name="LaButti K."/>
            <person name="Lindquist E.A."/>
            <person name="Lipzen A."/>
            <person name="Lundell T."/>
            <person name="Morin E."/>
            <person name="Murat C."/>
            <person name="Riley R."/>
            <person name="Ohm R."/>
            <person name="Sun H."/>
            <person name="Tunlid A."/>
            <person name="Henrissat B."/>
            <person name="Grigoriev I.V."/>
            <person name="Hibbett D.S."/>
            <person name="Martin F."/>
        </authorList>
    </citation>
    <scope>NUCLEOTIDE SEQUENCE [LARGE SCALE GENOMIC DNA]</scope>
    <source>
        <strain evidence="2">LaAM-08-1</strain>
    </source>
</reference>